<feature type="transmembrane region" description="Helical" evidence="5">
    <location>
        <begin position="112"/>
        <end position="141"/>
    </location>
</feature>
<reference evidence="7 8" key="1">
    <citation type="submission" date="2017-02" db="EMBL/GenBank/DDBJ databases">
        <title>Pseudoalteromonas ulvae TC14 Genome.</title>
        <authorList>
            <person name="Molmeret M."/>
        </authorList>
    </citation>
    <scope>NUCLEOTIDE SEQUENCE [LARGE SCALE GENOMIC DNA]</scope>
    <source>
        <strain evidence="7">TC14</strain>
    </source>
</reference>
<comment type="caution">
    <text evidence="7">The sequence shown here is derived from an EMBL/GenBank/DDBJ whole genome shotgun (WGS) entry which is preliminary data.</text>
</comment>
<keyword evidence="8" id="KW-1185">Reference proteome</keyword>
<evidence type="ECO:0000313" key="7">
    <source>
        <dbReference type="EMBL" id="OUL59564.1"/>
    </source>
</evidence>
<evidence type="ECO:0000256" key="1">
    <source>
        <dbReference type="ARBA" id="ARBA00004141"/>
    </source>
</evidence>
<accession>A0A244CVH9</accession>
<feature type="transmembrane region" description="Helical" evidence="5">
    <location>
        <begin position="208"/>
        <end position="232"/>
    </location>
</feature>
<organism evidence="7 8">
    <name type="scientific">Pseudoalteromonas ulvae</name>
    <dbReference type="NCBI Taxonomy" id="107327"/>
    <lineage>
        <taxon>Bacteria</taxon>
        <taxon>Pseudomonadati</taxon>
        <taxon>Pseudomonadota</taxon>
        <taxon>Gammaproteobacteria</taxon>
        <taxon>Alteromonadales</taxon>
        <taxon>Pseudoalteromonadaceae</taxon>
        <taxon>Pseudoalteromonas</taxon>
    </lineage>
</organism>
<evidence type="ECO:0000256" key="2">
    <source>
        <dbReference type="ARBA" id="ARBA00022692"/>
    </source>
</evidence>
<dbReference type="Proteomes" id="UP000194841">
    <property type="component" value="Unassembled WGS sequence"/>
</dbReference>
<dbReference type="GO" id="GO:0008273">
    <property type="term" value="F:calcium, potassium:sodium antiporter activity"/>
    <property type="evidence" value="ECO:0007669"/>
    <property type="project" value="TreeGrafter"/>
</dbReference>
<dbReference type="InterPro" id="IPR004481">
    <property type="entry name" value="K/Na/Ca-exchanger"/>
</dbReference>
<keyword evidence="4 5" id="KW-0472">Membrane</keyword>
<feature type="domain" description="Sodium/calcium exchanger membrane region" evidence="6">
    <location>
        <begin position="4"/>
        <end position="142"/>
    </location>
</feature>
<dbReference type="GO" id="GO:0005262">
    <property type="term" value="F:calcium channel activity"/>
    <property type="evidence" value="ECO:0007669"/>
    <property type="project" value="TreeGrafter"/>
</dbReference>
<evidence type="ECO:0000256" key="3">
    <source>
        <dbReference type="ARBA" id="ARBA00022989"/>
    </source>
</evidence>
<dbReference type="AlphaFoldDB" id="A0A244CVH9"/>
<gene>
    <name evidence="7" type="ORF">B1199_04720</name>
</gene>
<dbReference type="PANTHER" id="PTHR10846">
    <property type="entry name" value="SODIUM/POTASSIUM/CALCIUM EXCHANGER"/>
    <property type="match status" value="1"/>
</dbReference>
<proteinExistence type="predicted"/>
<comment type="subcellular location">
    <subcellularLocation>
        <location evidence="1">Membrane</location>
        <topology evidence="1">Multi-pass membrane protein</topology>
    </subcellularLocation>
</comment>
<feature type="transmembrane region" description="Helical" evidence="5">
    <location>
        <begin position="273"/>
        <end position="291"/>
    </location>
</feature>
<feature type="transmembrane region" description="Helical" evidence="5">
    <location>
        <begin position="298"/>
        <end position="316"/>
    </location>
</feature>
<dbReference type="RefSeq" id="WP_086742954.1">
    <property type="nucleotide sequence ID" value="NZ_MWPV01000001.1"/>
</dbReference>
<evidence type="ECO:0000313" key="8">
    <source>
        <dbReference type="Proteomes" id="UP000194841"/>
    </source>
</evidence>
<dbReference type="GO" id="GO:0005886">
    <property type="term" value="C:plasma membrane"/>
    <property type="evidence" value="ECO:0007669"/>
    <property type="project" value="TreeGrafter"/>
</dbReference>
<sequence>MVDLFFIVSGLALLTAGGEALIRGALAIAKRFNISALISGLIIVGFGTSAPELVVSLDAAASHQDEIAIGNVVGSNIGNILLILGMCAVITPLTISPLALKRDATVMLASSILFIWLAHNGAISMVEGAVVLSMLLIYIVATYHTEKSLQSAPAQMHVEEGKEITQLPPSLWLTVSMLVIGLTFLIVGSKVLLLGVTNLASLFGMSQSLVGLTIIAVGTSLPELSVSLIAAIRKHGDVAVGNILGSNIFNMLGILGISAMLNPLTVNQRVTDFDQWVLMAASVVLLLFLYTGRKIGRVEGGILLLGYVGYLAANIVL</sequence>
<dbReference type="EMBL" id="MWPV01000001">
    <property type="protein sequence ID" value="OUL59564.1"/>
    <property type="molecule type" value="Genomic_DNA"/>
</dbReference>
<dbReference type="InterPro" id="IPR044880">
    <property type="entry name" value="NCX_ion-bd_dom_sf"/>
</dbReference>
<evidence type="ECO:0000259" key="6">
    <source>
        <dbReference type="Pfam" id="PF01699"/>
    </source>
</evidence>
<dbReference type="GO" id="GO:0006874">
    <property type="term" value="P:intracellular calcium ion homeostasis"/>
    <property type="evidence" value="ECO:0007669"/>
    <property type="project" value="TreeGrafter"/>
</dbReference>
<dbReference type="PANTHER" id="PTHR10846:SF8">
    <property type="entry name" value="INNER MEMBRANE PROTEIN YRBG"/>
    <property type="match status" value="1"/>
</dbReference>
<dbReference type="Gene3D" id="1.20.1420.30">
    <property type="entry name" value="NCX, central ion-binding region"/>
    <property type="match status" value="1"/>
</dbReference>
<evidence type="ECO:0000256" key="5">
    <source>
        <dbReference type="SAM" id="Phobius"/>
    </source>
</evidence>
<dbReference type="Pfam" id="PF01699">
    <property type="entry name" value="Na_Ca_ex"/>
    <property type="match status" value="2"/>
</dbReference>
<keyword evidence="3 5" id="KW-1133">Transmembrane helix</keyword>
<evidence type="ECO:0000256" key="4">
    <source>
        <dbReference type="ARBA" id="ARBA00023136"/>
    </source>
</evidence>
<name>A0A244CVH9_PSEDV</name>
<feature type="transmembrane region" description="Helical" evidence="5">
    <location>
        <begin position="80"/>
        <end position="100"/>
    </location>
</feature>
<keyword evidence="2 5" id="KW-0812">Transmembrane</keyword>
<feature type="transmembrane region" description="Helical" evidence="5">
    <location>
        <begin position="239"/>
        <end position="261"/>
    </location>
</feature>
<dbReference type="InterPro" id="IPR004837">
    <property type="entry name" value="NaCa_Exmemb"/>
</dbReference>
<feature type="transmembrane region" description="Helical" evidence="5">
    <location>
        <begin position="171"/>
        <end position="196"/>
    </location>
</feature>
<protein>
    <submittedName>
        <fullName evidence="7">Sodium:calcium antiporter</fullName>
    </submittedName>
</protein>
<feature type="domain" description="Sodium/calcium exchanger membrane region" evidence="6">
    <location>
        <begin position="175"/>
        <end position="315"/>
    </location>
</feature>
<dbReference type="OrthoDB" id="9794225at2"/>
<dbReference type="NCBIfam" id="TIGR00367">
    <property type="entry name" value="calcium/sodium antiporter"/>
    <property type="match status" value="1"/>
</dbReference>